<evidence type="ECO:0000256" key="1">
    <source>
        <dbReference type="SAM" id="SignalP"/>
    </source>
</evidence>
<proteinExistence type="predicted"/>
<organism evidence="3 4">
    <name type="scientific">Rhodovibrio sodomensis</name>
    <dbReference type="NCBI Taxonomy" id="1088"/>
    <lineage>
        <taxon>Bacteria</taxon>
        <taxon>Pseudomonadati</taxon>
        <taxon>Pseudomonadota</taxon>
        <taxon>Alphaproteobacteria</taxon>
        <taxon>Rhodospirillales</taxon>
        <taxon>Rhodovibrionaceae</taxon>
        <taxon>Rhodovibrio</taxon>
    </lineage>
</organism>
<name>A0ABS1DL55_9PROT</name>
<dbReference type="RefSeq" id="WP_200343277.1">
    <property type="nucleotide sequence ID" value="NZ_NRRL01000120.1"/>
</dbReference>
<dbReference type="Proteomes" id="UP001296873">
    <property type="component" value="Unassembled WGS sequence"/>
</dbReference>
<gene>
    <name evidence="3" type="ORF">CKO28_22685</name>
</gene>
<dbReference type="InterPro" id="IPR025433">
    <property type="entry name" value="DUF4168"/>
</dbReference>
<feature type="chain" id="PRO_5045285047" description="DUF4168 domain-containing protein" evidence="1">
    <location>
        <begin position="31"/>
        <end position="144"/>
    </location>
</feature>
<keyword evidence="4" id="KW-1185">Reference proteome</keyword>
<evidence type="ECO:0000313" key="3">
    <source>
        <dbReference type="EMBL" id="MBK1670828.1"/>
    </source>
</evidence>
<sequence length="144" mass="15538">MSIVHGLRAPLLGPLLALLLLGTDVPAAVADNGGPEVEHGHSHSHGPAIAEAKVAAFAEAARTVERISQRYQPKIRAAREAGDEAKVRAHAGKAREEMTRAIQRQPGISVQEYRTIARRARQDADLAAEIRTRMRQADERVTGG</sequence>
<feature type="domain" description="DUF4168" evidence="2">
    <location>
        <begin position="51"/>
        <end position="130"/>
    </location>
</feature>
<protein>
    <recommendedName>
        <fullName evidence="2">DUF4168 domain-containing protein</fullName>
    </recommendedName>
</protein>
<accession>A0ABS1DL55</accession>
<dbReference type="EMBL" id="NRRL01000120">
    <property type="protein sequence ID" value="MBK1670828.1"/>
    <property type="molecule type" value="Genomic_DNA"/>
</dbReference>
<feature type="signal peptide" evidence="1">
    <location>
        <begin position="1"/>
        <end position="30"/>
    </location>
</feature>
<evidence type="ECO:0000259" key="2">
    <source>
        <dbReference type="Pfam" id="PF13767"/>
    </source>
</evidence>
<reference evidence="3 4" key="1">
    <citation type="journal article" date="2020" name="Microorganisms">
        <title>Osmotic Adaptation and Compatible Solute Biosynthesis of Phototrophic Bacteria as Revealed from Genome Analyses.</title>
        <authorList>
            <person name="Imhoff J.F."/>
            <person name="Rahn T."/>
            <person name="Kunzel S."/>
            <person name="Keller A."/>
            <person name="Neulinger S.C."/>
        </authorList>
    </citation>
    <scope>NUCLEOTIDE SEQUENCE [LARGE SCALE GENOMIC DNA]</scope>
    <source>
        <strain evidence="3 4">DSM 9895</strain>
    </source>
</reference>
<dbReference type="Pfam" id="PF13767">
    <property type="entry name" value="DUF4168"/>
    <property type="match status" value="1"/>
</dbReference>
<comment type="caution">
    <text evidence="3">The sequence shown here is derived from an EMBL/GenBank/DDBJ whole genome shotgun (WGS) entry which is preliminary data.</text>
</comment>
<keyword evidence="1" id="KW-0732">Signal</keyword>
<evidence type="ECO:0000313" key="4">
    <source>
        <dbReference type="Proteomes" id="UP001296873"/>
    </source>
</evidence>